<protein>
    <submittedName>
        <fullName evidence="2">Uncharacterized protein</fullName>
    </submittedName>
</protein>
<dbReference type="EnsemblMetazoa" id="XM_014392861.1">
    <property type="protein sequence ID" value="XP_014248347.1"/>
    <property type="gene ID" value="LOC106666003"/>
</dbReference>
<organism evidence="2 3">
    <name type="scientific">Cimex lectularius</name>
    <name type="common">Bed bug</name>
    <name type="synonym">Acanthia lectularia</name>
    <dbReference type="NCBI Taxonomy" id="79782"/>
    <lineage>
        <taxon>Eukaryota</taxon>
        <taxon>Metazoa</taxon>
        <taxon>Ecdysozoa</taxon>
        <taxon>Arthropoda</taxon>
        <taxon>Hexapoda</taxon>
        <taxon>Insecta</taxon>
        <taxon>Pterygota</taxon>
        <taxon>Neoptera</taxon>
        <taxon>Paraneoptera</taxon>
        <taxon>Hemiptera</taxon>
        <taxon>Heteroptera</taxon>
        <taxon>Panheteroptera</taxon>
        <taxon>Cimicomorpha</taxon>
        <taxon>Cimicidae</taxon>
        <taxon>Cimex</taxon>
    </lineage>
</organism>
<evidence type="ECO:0000256" key="1">
    <source>
        <dbReference type="SAM" id="MobiDB-lite"/>
    </source>
</evidence>
<dbReference type="AlphaFoldDB" id="A0A8I6RMV7"/>
<dbReference type="RefSeq" id="XP_014248348.1">
    <property type="nucleotide sequence ID" value="XM_014392862.1"/>
</dbReference>
<evidence type="ECO:0000313" key="2">
    <source>
        <dbReference type="EnsemblMetazoa" id="XP_014248347.1"/>
    </source>
</evidence>
<dbReference type="KEGG" id="clec:106666003"/>
<dbReference type="Proteomes" id="UP000494040">
    <property type="component" value="Unassembled WGS sequence"/>
</dbReference>
<feature type="compositionally biased region" description="Basic residues" evidence="1">
    <location>
        <begin position="1"/>
        <end position="13"/>
    </location>
</feature>
<dbReference type="RefSeq" id="XP_014248347.1">
    <property type="nucleotide sequence ID" value="XM_014392861.1"/>
</dbReference>
<feature type="compositionally biased region" description="Basic and acidic residues" evidence="1">
    <location>
        <begin position="93"/>
        <end position="111"/>
    </location>
</feature>
<reference evidence="2" key="1">
    <citation type="submission" date="2022-01" db="UniProtKB">
        <authorList>
            <consortium name="EnsemblMetazoa"/>
        </authorList>
    </citation>
    <scope>IDENTIFICATION</scope>
</reference>
<feature type="compositionally biased region" description="Basic residues" evidence="1">
    <location>
        <begin position="21"/>
        <end position="40"/>
    </location>
</feature>
<accession>A0A8I6RMV7</accession>
<keyword evidence="3" id="KW-1185">Reference proteome</keyword>
<feature type="region of interest" description="Disordered" evidence="1">
    <location>
        <begin position="93"/>
        <end position="130"/>
    </location>
</feature>
<dbReference type="EnsemblMetazoa" id="XM_014392862.1">
    <property type="protein sequence ID" value="XP_014248348.1"/>
    <property type="gene ID" value="LOC106666003"/>
</dbReference>
<name>A0A8I6RMV7_CIMLE</name>
<feature type="region of interest" description="Disordered" evidence="1">
    <location>
        <begin position="1"/>
        <end position="75"/>
    </location>
</feature>
<proteinExistence type="predicted"/>
<evidence type="ECO:0000313" key="3">
    <source>
        <dbReference type="Proteomes" id="UP000494040"/>
    </source>
</evidence>
<dbReference type="GeneID" id="106666003"/>
<sequence>MEAKKVKGKKDKKKSSEGKRKSSGNKKKKPSSSSRSRRSKSSQSVKNPVELELPKGPPISNLEKKRRKCTCHERDVANPALCQKLYIGKEKTKEELEAEEAKNKEAEENKNKTTPQTSTALDEKSQIKSK</sequence>
<feature type="compositionally biased region" description="Basic and acidic residues" evidence="1">
    <location>
        <begin position="121"/>
        <end position="130"/>
    </location>
</feature>